<name>A0AAW2WX71_9LAMI</name>
<evidence type="ECO:0000313" key="2">
    <source>
        <dbReference type="EMBL" id="KAL0446229.1"/>
    </source>
</evidence>
<comment type="caution">
    <text evidence="2">The sequence shown here is derived from an EMBL/GenBank/DDBJ whole genome shotgun (WGS) entry which is preliminary data.</text>
</comment>
<proteinExistence type="predicted"/>
<organism evidence="2">
    <name type="scientific">Sesamum latifolium</name>
    <dbReference type="NCBI Taxonomy" id="2727402"/>
    <lineage>
        <taxon>Eukaryota</taxon>
        <taxon>Viridiplantae</taxon>
        <taxon>Streptophyta</taxon>
        <taxon>Embryophyta</taxon>
        <taxon>Tracheophyta</taxon>
        <taxon>Spermatophyta</taxon>
        <taxon>Magnoliopsida</taxon>
        <taxon>eudicotyledons</taxon>
        <taxon>Gunneridae</taxon>
        <taxon>Pentapetalae</taxon>
        <taxon>asterids</taxon>
        <taxon>lamiids</taxon>
        <taxon>Lamiales</taxon>
        <taxon>Pedaliaceae</taxon>
        <taxon>Sesamum</taxon>
    </lineage>
</organism>
<dbReference type="PANTHER" id="PTHR34410:SF2">
    <property type="entry name" value="RRNA INTRON-ENCODED HOMING ENDONUCLEASE"/>
    <property type="match status" value="1"/>
</dbReference>
<sequence>MINRDSRGHSYFIVRGEILGFMKDEQLRKHLPRMFSLIKNESWGLEDDQIPVLVSTINDADQGSADVAFRTPPAPYEKSKSLGSGGVWSQG</sequence>
<reference evidence="2" key="2">
    <citation type="journal article" date="2024" name="Plant">
        <title>Genomic evolution and insights into agronomic trait innovations of Sesamum species.</title>
        <authorList>
            <person name="Miao H."/>
            <person name="Wang L."/>
            <person name="Qu L."/>
            <person name="Liu H."/>
            <person name="Sun Y."/>
            <person name="Le M."/>
            <person name="Wang Q."/>
            <person name="Wei S."/>
            <person name="Zheng Y."/>
            <person name="Lin W."/>
            <person name="Duan Y."/>
            <person name="Cao H."/>
            <person name="Xiong S."/>
            <person name="Wang X."/>
            <person name="Wei L."/>
            <person name="Li C."/>
            <person name="Ma Q."/>
            <person name="Ju M."/>
            <person name="Zhao R."/>
            <person name="Li G."/>
            <person name="Mu C."/>
            <person name="Tian Q."/>
            <person name="Mei H."/>
            <person name="Zhang T."/>
            <person name="Gao T."/>
            <person name="Zhang H."/>
        </authorList>
    </citation>
    <scope>NUCLEOTIDE SEQUENCE</scope>
    <source>
        <strain evidence="2">KEN1</strain>
    </source>
</reference>
<dbReference type="AlphaFoldDB" id="A0AAW2WX71"/>
<protein>
    <submittedName>
        <fullName evidence="2">Uncharacterized protein</fullName>
    </submittedName>
</protein>
<feature type="region of interest" description="Disordered" evidence="1">
    <location>
        <begin position="64"/>
        <end position="91"/>
    </location>
</feature>
<dbReference type="PANTHER" id="PTHR34410">
    <property type="entry name" value="INTRON-ENCODED HOMING ENDONUCLEASE, PUTATIVE-RELATED"/>
    <property type="match status" value="1"/>
</dbReference>
<gene>
    <name evidence="2" type="ORF">Slati_1750800</name>
</gene>
<dbReference type="EMBL" id="JACGWN010000006">
    <property type="protein sequence ID" value="KAL0446229.1"/>
    <property type="molecule type" value="Genomic_DNA"/>
</dbReference>
<reference evidence="2" key="1">
    <citation type="submission" date="2020-06" db="EMBL/GenBank/DDBJ databases">
        <authorList>
            <person name="Li T."/>
            <person name="Hu X."/>
            <person name="Zhang T."/>
            <person name="Song X."/>
            <person name="Zhang H."/>
            <person name="Dai N."/>
            <person name="Sheng W."/>
            <person name="Hou X."/>
            <person name="Wei L."/>
        </authorList>
    </citation>
    <scope>NUCLEOTIDE SEQUENCE</scope>
    <source>
        <strain evidence="2">KEN1</strain>
        <tissue evidence="2">Leaf</tissue>
    </source>
</reference>
<evidence type="ECO:0000256" key="1">
    <source>
        <dbReference type="SAM" id="MobiDB-lite"/>
    </source>
</evidence>
<accession>A0AAW2WX71</accession>